<evidence type="ECO:0000313" key="1">
    <source>
        <dbReference type="EMBL" id="SDY87492.1"/>
    </source>
</evidence>
<proteinExistence type="predicted"/>
<dbReference type="InterPro" id="IPR008792">
    <property type="entry name" value="PQQD"/>
</dbReference>
<dbReference type="RefSeq" id="WP_091294733.1">
    <property type="nucleotide sequence ID" value="NZ_FNON01000007.1"/>
</dbReference>
<evidence type="ECO:0000313" key="2">
    <source>
        <dbReference type="Proteomes" id="UP000199515"/>
    </source>
</evidence>
<dbReference type="EMBL" id="FNON01000007">
    <property type="protein sequence ID" value="SDY87492.1"/>
    <property type="molecule type" value="Genomic_DNA"/>
</dbReference>
<dbReference type="OrthoDB" id="4229315at2"/>
<protein>
    <submittedName>
        <fullName evidence="1">Coenzyme PQQ synthesis protein D (PqqD)</fullName>
    </submittedName>
</protein>
<dbReference type="Proteomes" id="UP000199515">
    <property type="component" value="Unassembled WGS sequence"/>
</dbReference>
<dbReference type="Pfam" id="PF05402">
    <property type="entry name" value="PqqD"/>
    <property type="match status" value="1"/>
</dbReference>
<organism evidence="1 2">
    <name type="scientific">Amycolatopsis xylanica</name>
    <dbReference type="NCBI Taxonomy" id="589385"/>
    <lineage>
        <taxon>Bacteria</taxon>
        <taxon>Bacillati</taxon>
        <taxon>Actinomycetota</taxon>
        <taxon>Actinomycetes</taxon>
        <taxon>Pseudonocardiales</taxon>
        <taxon>Pseudonocardiaceae</taxon>
        <taxon>Amycolatopsis</taxon>
    </lineage>
</organism>
<name>A0A1H3NEZ8_9PSEU</name>
<sequence>MPVRPVPGVKVTVSQNGRLQLFSTLTEKRFECNGVGTAIWIALRQHDGKTGAAATMLADLWRTDPDNTLADIEMWVDELTDAGLLHTES</sequence>
<gene>
    <name evidence="1" type="ORF">SAMN05421504_107265</name>
</gene>
<dbReference type="AlphaFoldDB" id="A0A1H3NEZ8"/>
<keyword evidence="2" id="KW-1185">Reference proteome</keyword>
<reference evidence="1 2" key="1">
    <citation type="submission" date="2016-10" db="EMBL/GenBank/DDBJ databases">
        <authorList>
            <person name="de Groot N.N."/>
        </authorList>
    </citation>
    <scope>NUCLEOTIDE SEQUENCE [LARGE SCALE GENOMIC DNA]</scope>
    <source>
        <strain evidence="1 2">CPCC 202699</strain>
    </source>
</reference>
<accession>A0A1H3NEZ8</accession>